<protein>
    <recommendedName>
        <fullName evidence="4">DUF1453 domain-containing protein</fullName>
    </recommendedName>
</protein>
<sequence length="174" mass="19191">MDLTTIALLVLAPLLIWRIYSRLKLAMARQRSIMQKHWTGLGLFTAMALVPATELLGKPMSLLWLALGVAAGIGYGIWGLRLTRYETTGEGYFFTPNARLGIFIAMLFIARLLYVGVDLYANQNSATPRMAFTDSPFTMLGLGVVAGYFATMSAGLLRWRRALKKAEDAAAPKQ</sequence>
<dbReference type="EMBL" id="PXWF02000242">
    <property type="protein sequence ID" value="PWF46703.1"/>
    <property type="molecule type" value="Genomic_DNA"/>
</dbReference>
<reference evidence="2 3" key="1">
    <citation type="submission" date="2018-04" db="EMBL/GenBank/DDBJ databases">
        <title>Massilia violaceinigra sp. nov., a novel purple-pigmented bacterium isolated from Tianshan glacier, Xinjiang, China.</title>
        <authorList>
            <person name="Wang H."/>
        </authorList>
    </citation>
    <scope>NUCLEOTIDE SEQUENCE [LARGE SCALE GENOMIC DNA]</scope>
    <source>
        <strain evidence="2 3">B448-2</strain>
    </source>
</reference>
<keyword evidence="1" id="KW-0472">Membrane</keyword>
<evidence type="ECO:0000313" key="2">
    <source>
        <dbReference type="EMBL" id="PWF46703.1"/>
    </source>
</evidence>
<dbReference type="InterPro" id="IPR058247">
    <property type="entry name" value="DUF1453"/>
</dbReference>
<dbReference type="Pfam" id="PF07301">
    <property type="entry name" value="DUF1453"/>
    <property type="match status" value="1"/>
</dbReference>
<name>A0A2U2HJ19_9BURK</name>
<keyword evidence="3" id="KW-1185">Reference proteome</keyword>
<dbReference type="AlphaFoldDB" id="A0A2U2HJ19"/>
<evidence type="ECO:0008006" key="4">
    <source>
        <dbReference type="Google" id="ProtNLM"/>
    </source>
</evidence>
<feature type="transmembrane region" description="Helical" evidence="1">
    <location>
        <begin position="137"/>
        <end position="157"/>
    </location>
</feature>
<feature type="transmembrane region" description="Helical" evidence="1">
    <location>
        <begin position="37"/>
        <end position="56"/>
    </location>
</feature>
<dbReference type="Proteomes" id="UP000241421">
    <property type="component" value="Unassembled WGS sequence"/>
</dbReference>
<dbReference type="OrthoDB" id="8703297at2"/>
<keyword evidence="1" id="KW-1133">Transmembrane helix</keyword>
<gene>
    <name evidence="2" type="ORF">C7C56_015805</name>
</gene>
<feature type="transmembrane region" description="Helical" evidence="1">
    <location>
        <begin position="6"/>
        <end position="25"/>
    </location>
</feature>
<comment type="caution">
    <text evidence="2">The sequence shown here is derived from an EMBL/GenBank/DDBJ whole genome shotgun (WGS) entry which is preliminary data.</text>
</comment>
<evidence type="ECO:0000313" key="3">
    <source>
        <dbReference type="Proteomes" id="UP000241421"/>
    </source>
</evidence>
<proteinExistence type="predicted"/>
<keyword evidence="1" id="KW-0812">Transmembrane</keyword>
<accession>A0A2U2HJ19</accession>
<organism evidence="2 3">
    <name type="scientific">Massilia glaciei</name>
    <dbReference type="NCBI Taxonomy" id="1524097"/>
    <lineage>
        <taxon>Bacteria</taxon>
        <taxon>Pseudomonadati</taxon>
        <taxon>Pseudomonadota</taxon>
        <taxon>Betaproteobacteria</taxon>
        <taxon>Burkholderiales</taxon>
        <taxon>Oxalobacteraceae</taxon>
        <taxon>Telluria group</taxon>
        <taxon>Massilia</taxon>
    </lineage>
</organism>
<feature type="transmembrane region" description="Helical" evidence="1">
    <location>
        <begin position="62"/>
        <end position="80"/>
    </location>
</feature>
<feature type="transmembrane region" description="Helical" evidence="1">
    <location>
        <begin position="100"/>
        <end position="117"/>
    </location>
</feature>
<evidence type="ECO:0000256" key="1">
    <source>
        <dbReference type="SAM" id="Phobius"/>
    </source>
</evidence>